<evidence type="ECO:0000256" key="1">
    <source>
        <dbReference type="ARBA" id="ARBA00023098"/>
    </source>
</evidence>
<accession>A0A6C0HSL1</accession>
<reference evidence="3" key="1">
    <citation type="journal article" date="2020" name="Nature">
        <title>Giant virus diversity and host interactions through global metagenomics.</title>
        <authorList>
            <person name="Schulz F."/>
            <person name="Roux S."/>
            <person name="Paez-Espino D."/>
            <person name="Jungbluth S."/>
            <person name="Walsh D.A."/>
            <person name="Denef V.J."/>
            <person name="McMahon K.D."/>
            <person name="Konstantinidis K.T."/>
            <person name="Eloe-Fadrosh E.A."/>
            <person name="Kyrpides N.C."/>
            <person name="Woyke T."/>
        </authorList>
    </citation>
    <scope>NUCLEOTIDE SEQUENCE</scope>
    <source>
        <strain evidence="3">GVMAG-M-3300023184-167</strain>
    </source>
</reference>
<proteinExistence type="predicted"/>
<dbReference type="PANTHER" id="PTHR46394">
    <property type="entry name" value="ANNEXIN"/>
    <property type="match status" value="1"/>
</dbReference>
<dbReference type="Gene3D" id="3.40.1090.10">
    <property type="entry name" value="Cytosolic phospholipase A2 catalytic domain"/>
    <property type="match status" value="1"/>
</dbReference>
<dbReference type="GO" id="GO:0006629">
    <property type="term" value="P:lipid metabolic process"/>
    <property type="evidence" value="ECO:0007669"/>
    <property type="project" value="UniProtKB-KW"/>
</dbReference>
<dbReference type="AlphaFoldDB" id="A0A6C0HSL1"/>
<dbReference type="InterPro" id="IPR002641">
    <property type="entry name" value="PNPLA_dom"/>
</dbReference>
<sequence>MFKHLVISGGGSLTIKILGTIQYMLENSVITYDEIESIYATSAGALIGIGVALKMDIQLLTNYVINRPWEDMCQISPSHVYNLYSNKGIFDKTCITKFMQPLLDFKNIDINITLFEFFTLTNIDLHMFAVELDNISIVDISHKTFPELSLIDALCMTSCLPIVFEPIFYKDAFYIDAGIILNYPLEYCIKNVEDETTILGFEIIENKKYDKIEKNSDLVNYSFILLCKLFKKAININKCEIPNTIKYFTDEDIFSSLMDSFSSEKRQSYIDEGFEYGEKFVFKQ</sequence>
<dbReference type="SUPFAM" id="SSF52151">
    <property type="entry name" value="FabD/lysophospholipase-like"/>
    <property type="match status" value="1"/>
</dbReference>
<keyword evidence="1" id="KW-0443">Lipid metabolism</keyword>
<dbReference type="Pfam" id="PF01734">
    <property type="entry name" value="Patatin"/>
    <property type="match status" value="1"/>
</dbReference>
<feature type="domain" description="PNPLA" evidence="2">
    <location>
        <begin position="5"/>
        <end position="189"/>
    </location>
</feature>
<dbReference type="InterPro" id="IPR052580">
    <property type="entry name" value="Lipid_Hydrolase"/>
</dbReference>
<organism evidence="3">
    <name type="scientific">viral metagenome</name>
    <dbReference type="NCBI Taxonomy" id="1070528"/>
    <lineage>
        <taxon>unclassified sequences</taxon>
        <taxon>metagenomes</taxon>
        <taxon>organismal metagenomes</taxon>
    </lineage>
</organism>
<evidence type="ECO:0000259" key="2">
    <source>
        <dbReference type="PROSITE" id="PS51635"/>
    </source>
</evidence>
<dbReference type="PROSITE" id="PS51635">
    <property type="entry name" value="PNPLA"/>
    <property type="match status" value="1"/>
</dbReference>
<name>A0A6C0HSL1_9ZZZZ</name>
<dbReference type="PANTHER" id="PTHR46394:SF1">
    <property type="entry name" value="PNPLA DOMAIN-CONTAINING PROTEIN"/>
    <property type="match status" value="1"/>
</dbReference>
<dbReference type="EMBL" id="MN740006">
    <property type="protein sequence ID" value="QHT83136.1"/>
    <property type="molecule type" value="Genomic_DNA"/>
</dbReference>
<protein>
    <recommendedName>
        <fullName evidence="2">PNPLA domain-containing protein</fullName>
    </recommendedName>
</protein>
<evidence type="ECO:0000313" key="3">
    <source>
        <dbReference type="EMBL" id="QHT83136.1"/>
    </source>
</evidence>
<dbReference type="InterPro" id="IPR016035">
    <property type="entry name" value="Acyl_Trfase/lysoPLipase"/>
</dbReference>